<organism evidence="4 5">
    <name type="scientific">Hucho hucho</name>
    <name type="common">huchen</name>
    <dbReference type="NCBI Taxonomy" id="62062"/>
    <lineage>
        <taxon>Eukaryota</taxon>
        <taxon>Metazoa</taxon>
        <taxon>Chordata</taxon>
        <taxon>Craniata</taxon>
        <taxon>Vertebrata</taxon>
        <taxon>Euteleostomi</taxon>
        <taxon>Actinopterygii</taxon>
        <taxon>Neopterygii</taxon>
        <taxon>Teleostei</taxon>
        <taxon>Protacanthopterygii</taxon>
        <taxon>Salmoniformes</taxon>
        <taxon>Salmonidae</taxon>
        <taxon>Salmoninae</taxon>
        <taxon>Hucho</taxon>
    </lineage>
</organism>
<dbReference type="Gene3D" id="1.25.40.10">
    <property type="entry name" value="Tetratricopeptide repeat domain"/>
    <property type="match status" value="1"/>
</dbReference>
<feature type="domain" description="SET" evidence="3">
    <location>
        <begin position="1"/>
        <end position="37"/>
    </location>
</feature>
<dbReference type="InterPro" id="IPR001214">
    <property type="entry name" value="SET_dom"/>
</dbReference>
<dbReference type="GO" id="GO:0005737">
    <property type="term" value="C:cytoplasm"/>
    <property type="evidence" value="ECO:0007669"/>
    <property type="project" value="UniProtKB-SubCell"/>
</dbReference>
<evidence type="ECO:0000259" key="3">
    <source>
        <dbReference type="PROSITE" id="PS50280"/>
    </source>
</evidence>
<dbReference type="PANTHER" id="PTHR12197:SF193">
    <property type="entry name" value="N-LYSINE METHYLTRANSFERASE SMYD2"/>
    <property type="match status" value="1"/>
</dbReference>
<dbReference type="InterPro" id="IPR011990">
    <property type="entry name" value="TPR-like_helical_dom_sf"/>
</dbReference>
<dbReference type="Gene3D" id="2.170.270.10">
    <property type="entry name" value="SET domain"/>
    <property type="match status" value="1"/>
</dbReference>
<dbReference type="GeneTree" id="ENSGT00940000157082"/>
<comment type="subcellular location">
    <subcellularLocation>
        <location evidence="1">Cytoplasm</location>
    </subcellularLocation>
</comment>
<evidence type="ECO:0000256" key="2">
    <source>
        <dbReference type="ARBA" id="ARBA00022490"/>
    </source>
</evidence>
<evidence type="ECO:0000313" key="4">
    <source>
        <dbReference type="Ensembl" id="ENSHHUP00000000301.1"/>
    </source>
</evidence>
<dbReference type="Proteomes" id="UP000314982">
    <property type="component" value="Unassembled WGS sequence"/>
</dbReference>
<protein>
    <recommendedName>
        <fullName evidence="3">SET domain-containing protein</fullName>
    </recommendedName>
</protein>
<dbReference type="InterPro" id="IPR050869">
    <property type="entry name" value="H3K4_H4K5_MeTrfase"/>
</dbReference>
<proteinExistence type="predicted"/>
<dbReference type="PANTHER" id="PTHR12197">
    <property type="entry name" value="HISTONE-LYSINE N-METHYLTRANSFERASE SMYD"/>
    <property type="match status" value="1"/>
</dbReference>
<name>A0A4W5JKW9_9TELE</name>
<dbReference type="AlphaFoldDB" id="A0A4W5JKW9"/>
<accession>A0A4W5JKW9</accession>
<evidence type="ECO:0000313" key="5">
    <source>
        <dbReference type="Proteomes" id="UP000314982"/>
    </source>
</evidence>
<reference evidence="5" key="1">
    <citation type="submission" date="2018-06" db="EMBL/GenBank/DDBJ databases">
        <title>Genome assembly of Danube salmon.</title>
        <authorList>
            <person name="Macqueen D.J."/>
            <person name="Gundappa M.K."/>
        </authorList>
    </citation>
    <scope>NUCLEOTIDE SEQUENCE [LARGE SCALE GENOMIC DNA]</scope>
</reference>
<dbReference type="Pfam" id="PF00856">
    <property type="entry name" value="SET"/>
    <property type="match status" value="1"/>
</dbReference>
<keyword evidence="2" id="KW-0963">Cytoplasm</keyword>
<dbReference type="STRING" id="62062.ENSHHUP00000000301"/>
<dbReference type="GO" id="GO:0005634">
    <property type="term" value="C:nucleus"/>
    <property type="evidence" value="ECO:0007669"/>
    <property type="project" value="TreeGrafter"/>
</dbReference>
<dbReference type="InterPro" id="IPR046341">
    <property type="entry name" value="SET_dom_sf"/>
</dbReference>
<dbReference type="SUPFAM" id="SSF82199">
    <property type="entry name" value="SET domain"/>
    <property type="match status" value="1"/>
</dbReference>
<sequence length="144" mass="16689">MNHSCSPNVIITYKGTVAEVRAVQDVQPGDEVFNSYIDLLYPTSCPSRLRDSYFFTWYTQPDEIRSLKSFFHFLFDLYLTSVHYPAYSLNVASMYLKLGRLYLGLERKTQGVKALKKAIAIMEVAHGKDHHYVTEVKREVEELK</sequence>
<dbReference type="PROSITE" id="PS50280">
    <property type="entry name" value="SET"/>
    <property type="match status" value="1"/>
</dbReference>
<keyword evidence="5" id="KW-1185">Reference proteome</keyword>
<reference evidence="4" key="3">
    <citation type="submission" date="2025-09" db="UniProtKB">
        <authorList>
            <consortium name="Ensembl"/>
        </authorList>
    </citation>
    <scope>IDENTIFICATION</scope>
</reference>
<evidence type="ECO:0000256" key="1">
    <source>
        <dbReference type="ARBA" id="ARBA00004496"/>
    </source>
</evidence>
<dbReference type="Ensembl" id="ENSHHUT00000000306.1">
    <property type="protein sequence ID" value="ENSHHUP00000000301.1"/>
    <property type="gene ID" value="ENSHHUG00000000190.1"/>
</dbReference>
<reference evidence="4" key="2">
    <citation type="submission" date="2025-08" db="UniProtKB">
        <authorList>
            <consortium name="Ensembl"/>
        </authorList>
    </citation>
    <scope>IDENTIFICATION</scope>
</reference>